<evidence type="ECO:0000313" key="3">
    <source>
        <dbReference type="Proteomes" id="UP000293519"/>
    </source>
</evidence>
<gene>
    <name evidence="2" type="ORF">EV141_1120</name>
</gene>
<keyword evidence="1" id="KW-0812">Transmembrane</keyword>
<feature type="transmembrane region" description="Helical" evidence="1">
    <location>
        <begin position="426"/>
        <end position="444"/>
    </location>
</feature>
<protein>
    <recommendedName>
        <fullName evidence="4">Dolichyl-phosphate-mannose-protein mannosyltransferase</fullName>
    </recommendedName>
</protein>
<feature type="transmembrane region" description="Helical" evidence="1">
    <location>
        <begin position="241"/>
        <end position="260"/>
    </location>
</feature>
<dbReference type="OrthoDB" id="3258018at2"/>
<proteinExistence type="predicted"/>
<keyword evidence="1" id="KW-1133">Transmembrane helix</keyword>
<dbReference type="EMBL" id="SGWW01000002">
    <property type="protein sequence ID" value="RZS57408.1"/>
    <property type="molecule type" value="Genomic_DNA"/>
</dbReference>
<accession>A0A4Q7LTQ3</accession>
<dbReference type="AlphaFoldDB" id="A0A4Q7LTQ3"/>
<feature type="transmembrane region" description="Helical" evidence="1">
    <location>
        <begin position="370"/>
        <end position="390"/>
    </location>
</feature>
<keyword evidence="1" id="KW-0472">Membrane</keyword>
<feature type="transmembrane region" description="Helical" evidence="1">
    <location>
        <begin position="177"/>
        <end position="196"/>
    </location>
</feature>
<feature type="transmembrane region" description="Helical" evidence="1">
    <location>
        <begin position="21"/>
        <end position="42"/>
    </location>
</feature>
<organism evidence="2 3">
    <name type="scientific">Microcella putealis</name>
    <dbReference type="NCBI Taxonomy" id="337005"/>
    <lineage>
        <taxon>Bacteria</taxon>
        <taxon>Bacillati</taxon>
        <taxon>Actinomycetota</taxon>
        <taxon>Actinomycetes</taxon>
        <taxon>Micrococcales</taxon>
        <taxon>Microbacteriaceae</taxon>
        <taxon>Microcella</taxon>
    </lineage>
</organism>
<feature type="transmembrane region" description="Helical" evidence="1">
    <location>
        <begin position="153"/>
        <end position="171"/>
    </location>
</feature>
<reference evidence="2 3" key="1">
    <citation type="journal article" date="2015" name="Stand. Genomic Sci.">
        <title>Genomic Encyclopedia of Bacterial and Archaeal Type Strains, Phase III: the genomes of soil and plant-associated and newly described type strains.</title>
        <authorList>
            <person name="Whitman W.B."/>
            <person name="Woyke T."/>
            <person name="Klenk H.P."/>
            <person name="Zhou Y."/>
            <person name="Lilburn T.G."/>
            <person name="Beck B.J."/>
            <person name="De Vos P."/>
            <person name="Vandamme P."/>
            <person name="Eisen J.A."/>
            <person name="Garrity G."/>
            <person name="Hugenholtz P."/>
            <person name="Kyrpides N.C."/>
        </authorList>
    </citation>
    <scope>NUCLEOTIDE SEQUENCE [LARGE SCALE GENOMIC DNA]</scope>
    <source>
        <strain evidence="2 3">CV2</strain>
    </source>
</reference>
<feature type="transmembrane region" description="Helical" evidence="1">
    <location>
        <begin position="272"/>
        <end position="293"/>
    </location>
</feature>
<dbReference type="RefSeq" id="WP_130484982.1">
    <property type="nucleotide sequence ID" value="NZ_SGWW01000002.1"/>
</dbReference>
<feature type="transmembrane region" description="Helical" evidence="1">
    <location>
        <begin position="119"/>
        <end position="141"/>
    </location>
</feature>
<evidence type="ECO:0000313" key="2">
    <source>
        <dbReference type="EMBL" id="RZS57408.1"/>
    </source>
</evidence>
<evidence type="ECO:0008006" key="4">
    <source>
        <dbReference type="Google" id="ProtNLM"/>
    </source>
</evidence>
<feature type="transmembrane region" description="Helical" evidence="1">
    <location>
        <begin position="340"/>
        <end position="358"/>
    </location>
</feature>
<name>A0A4Q7LTQ3_9MICO</name>
<keyword evidence="3" id="KW-1185">Reference proteome</keyword>
<dbReference type="Proteomes" id="UP000293519">
    <property type="component" value="Unassembled WGS sequence"/>
</dbReference>
<feature type="transmembrane region" description="Helical" evidence="1">
    <location>
        <begin position="402"/>
        <end position="419"/>
    </location>
</feature>
<sequence length="446" mass="46731">MDTEARATKTEAVPSQRSHRLVDASICILLLLAAIGYVAGAVSAHQALSPYDEYVYADYLFGFPDDPVVVIGEETKTEARDLIACVGVIGYGTFGSECGDPEHSDDSLYPYGGGTGADIYTPVYFAITWALAQPVAALTVFDEFDAARVIGGLWAGTGAAVLFLAARAWGLNRPVSVGLALAALASPPVFWANTYLSTDAPTLLAGSVTALMIAKITHNGASPWWLCALLPVLVLVKVQHILLLLLVVAWALFVALHHASGSVWSRLARSSILRAALVTSVLTVAAQLGWLVFRATAAAGPTIDQGLNQPLTVPALASEATRFLGTTAQAGLSLGLTRDAVGTVLAWMCIAGVIGLVVHGGKPIGDRALAGASFIAAVLGAPLLAVATYVTADVYVPLQPRYGLALLPFFLLAFGMLGPRSRWFSWSVLAFGVAAFVIAILLPYEL</sequence>
<feature type="transmembrane region" description="Helical" evidence="1">
    <location>
        <begin position="203"/>
        <end position="221"/>
    </location>
</feature>
<comment type="caution">
    <text evidence="2">The sequence shown here is derived from an EMBL/GenBank/DDBJ whole genome shotgun (WGS) entry which is preliminary data.</text>
</comment>
<evidence type="ECO:0000256" key="1">
    <source>
        <dbReference type="SAM" id="Phobius"/>
    </source>
</evidence>